<evidence type="ECO:0000313" key="3">
    <source>
        <dbReference type="Proteomes" id="UP000238811"/>
    </source>
</evidence>
<keyword evidence="1" id="KW-0175">Coiled coil</keyword>
<dbReference type="InterPro" id="IPR009057">
    <property type="entry name" value="Homeodomain-like_sf"/>
</dbReference>
<sequence>MRKSNYSEEFRESTIKFCIYNSDRSISSIARDLGLNKGTLTLWVNDYKYKNNLLPQNEIKNETLEQENKRLKKELAILKQEKEILKKAVAYFAKETL</sequence>
<protein>
    <recommendedName>
        <fullName evidence="4">Transposase</fullName>
    </recommendedName>
</protein>
<dbReference type="EMBL" id="NXGD01000005">
    <property type="protein sequence ID" value="PRN00567.1"/>
    <property type="molecule type" value="Genomic_DNA"/>
</dbReference>
<dbReference type="GO" id="GO:0006313">
    <property type="term" value="P:DNA transposition"/>
    <property type="evidence" value="ECO:0007669"/>
    <property type="project" value="InterPro"/>
</dbReference>
<dbReference type="GO" id="GO:0004803">
    <property type="term" value="F:transposase activity"/>
    <property type="evidence" value="ECO:0007669"/>
    <property type="project" value="InterPro"/>
</dbReference>
<comment type="caution">
    <text evidence="2">The sequence shown here is derived from an EMBL/GenBank/DDBJ whole genome shotgun (WGS) entry which is preliminary data.</text>
</comment>
<reference evidence="2 3" key="1">
    <citation type="submission" date="2017-09" db="EMBL/GenBank/DDBJ databases">
        <title>Reassesment of A. cryaerophilus.</title>
        <authorList>
            <person name="Perez-Cataluna A."/>
            <person name="Collado L."/>
            <person name="Salgado O."/>
            <person name="Lefinanco V."/>
            <person name="Figueras M.J."/>
        </authorList>
    </citation>
    <scope>NUCLEOTIDE SEQUENCE [LARGE SCALE GENOMIC DNA]</scope>
    <source>
        <strain evidence="2 3">LMG 10229</strain>
    </source>
</reference>
<dbReference type="GO" id="GO:0003677">
    <property type="term" value="F:DNA binding"/>
    <property type="evidence" value="ECO:0007669"/>
    <property type="project" value="InterPro"/>
</dbReference>
<proteinExistence type="predicted"/>
<evidence type="ECO:0008006" key="4">
    <source>
        <dbReference type="Google" id="ProtNLM"/>
    </source>
</evidence>
<evidence type="ECO:0000256" key="1">
    <source>
        <dbReference type="SAM" id="Coils"/>
    </source>
</evidence>
<name>A0A2S9TNZ9_9BACT</name>
<organism evidence="2 3">
    <name type="scientific">Aliarcobacter cryaerophilus</name>
    <dbReference type="NCBI Taxonomy" id="28198"/>
    <lineage>
        <taxon>Bacteria</taxon>
        <taxon>Pseudomonadati</taxon>
        <taxon>Campylobacterota</taxon>
        <taxon>Epsilonproteobacteria</taxon>
        <taxon>Campylobacterales</taxon>
        <taxon>Arcobacteraceae</taxon>
        <taxon>Aliarcobacter</taxon>
    </lineage>
</organism>
<evidence type="ECO:0000313" key="2">
    <source>
        <dbReference type="EMBL" id="PRN00567.1"/>
    </source>
</evidence>
<dbReference type="Proteomes" id="UP000238811">
    <property type="component" value="Unassembled WGS sequence"/>
</dbReference>
<dbReference type="Gene3D" id="1.10.10.60">
    <property type="entry name" value="Homeodomain-like"/>
    <property type="match status" value="1"/>
</dbReference>
<accession>A0A2S9TNZ9</accession>
<dbReference type="RefSeq" id="WP_105913397.1">
    <property type="nucleotide sequence ID" value="NZ_JAMXDV010000014.1"/>
</dbReference>
<feature type="coiled-coil region" evidence="1">
    <location>
        <begin position="54"/>
        <end position="88"/>
    </location>
</feature>
<dbReference type="AlphaFoldDB" id="A0A2S9TNZ9"/>
<dbReference type="Pfam" id="PF01527">
    <property type="entry name" value="HTH_Tnp_1"/>
    <property type="match status" value="1"/>
</dbReference>
<dbReference type="SUPFAM" id="SSF46689">
    <property type="entry name" value="Homeodomain-like"/>
    <property type="match status" value="1"/>
</dbReference>
<dbReference type="InterPro" id="IPR002514">
    <property type="entry name" value="Transposase_8"/>
</dbReference>
<gene>
    <name evidence="2" type="ORF">CJ668_04905</name>
</gene>